<dbReference type="Pfam" id="PF13970">
    <property type="entry name" value="DUF4221"/>
    <property type="match status" value="1"/>
</dbReference>
<dbReference type="OrthoDB" id="833511at2"/>
<dbReference type="AlphaFoldDB" id="A0A1I2QW43"/>
<dbReference type="InterPro" id="IPR025316">
    <property type="entry name" value="DUF4221"/>
</dbReference>
<accession>A0A1I2QW43</accession>
<dbReference type="STRING" id="435880.SAMN04487988_102365"/>
<evidence type="ECO:0000313" key="2">
    <source>
        <dbReference type="Proteomes" id="UP000199642"/>
    </source>
</evidence>
<proteinExistence type="predicted"/>
<dbReference type="Proteomes" id="UP000199642">
    <property type="component" value="Unassembled WGS sequence"/>
</dbReference>
<keyword evidence="2" id="KW-1185">Reference proteome</keyword>
<sequence>MKNAIYLSALILIFSCSESNEQNNSSNVLSDFSLTADSLVIDSGEEIFVPDMVYPQSPSADGKRIFSFYETDFEVFEFSLEKMKLLKRHPFEREGPNGIKGWVSYFQALPGDELMMYDQTAPSIFSLDGKKLQTYDLDFAELIDFQSEDHFMVPNNLHITPEKSHFLSLPMEFGKPVEGLAVIDIKQESGKVLKLPALDLTNKFQVNFISGNSGSFFGDRINLQWLNDHFIIYSASTADSYTYNHYSDSLKLITYSHQLVENKKTGDFPNEVDSRERQQEVVSQIRKQITFGKFFWDETRNMYFRFATKNYIVSPDGSERTADCFLFAYDENLNLIGETALPTISNTPFEGFFLEGDFYYYWPMDDQGGFIRFTFDFETELKG</sequence>
<organism evidence="1 2">
    <name type="scientific">Algoriphagus hitonicola</name>
    <dbReference type="NCBI Taxonomy" id="435880"/>
    <lineage>
        <taxon>Bacteria</taxon>
        <taxon>Pseudomonadati</taxon>
        <taxon>Bacteroidota</taxon>
        <taxon>Cytophagia</taxon>
        <taxon>Cytophagales</taxon>
        <taxon>Cyclobacteriaceae</taxon>
        <taxon>Algoriphagus</taxon>
    </lineage>
</organism>
<name>A0A1I2QW43_9BACT</name>
<evidence type="ECO:0008006" key="3">
    <source>
        <dbReference type="Google" id="ProtNLM"/>
    </source>
</evidence>
<dbReference type="RefSeq" id="WP_092789264.1">
    <property type="nucleotide sequence ID" value="NZ_FOPC01000002.1"/>
</dbReference>
<evidence type="ECO:0000313" key="1">
    <source>
        <dbReference type="EMBL" id="SFG29846.1"/>
    </source>
</evidence>
<protein>
    <recommendedName>
        <fullName evidence="3">TolB-like 6-blade propeller-like</fullName>
    </recommendedName>
</protein>
<dbReference type="PROSITE" id="PS51257">
    <property type="entry name" value="PROKAR_LIPOPROTEIN"/>
    <property type="match status" value="1"/>
</dbReference>
<gene>
    <name evidence="1" type="ORF">SAMN04487988_102365</name>
</gene>
<reference evidence="2" key="1">
    <citation type="submission" date="2016-10" db="EMBL/GenBank/DDBJ databases">
        <authorList>
            <person name="Varghese N."/>
            <person name="Submissions S."/>
        </authorList>
    </citation>
    <scope>NUCLEOTIDE SEQUENCE [LARGE SCALE GENOMIC DNA]</scope>
    <source>
        <strain evidence="2">DSM 19315</strain>
    </source>
</reference>
<dbReference type="EMBL" id="FOPC01000002">
    <property type="protein sequence ID" value="SFG29846.1"/>
    <property type="molecule type" value="Genomic_DNA"/>
</dbReference>